<accession>A0AAV6TTH9</accession>
<gene>
    <name evidence="1" type="ORF">JTE90_002478</name>
</gene>
<keyword evidence="2" id="KW-1185">Reference proteome</keyword>
<dbReference type="Proteomes" id="UP000827092">
    <property type="component" value="Unassembled WGS sequence"/>
</dbReference>
<evidence type="ECO:0000313" key="1">
    <source>
        <dbReference type="EMBL" id="KAG8174956.1"/>
    </source>
</evidence>
<reference evidence="1 2" key="1">
    <citation type="journal article" date="2022" name="Nat. Ecol. Evol.">
        <title>A masculinizing supergene underlies an exaggerated male reproductive morph in a spider.</title>
        <authorList>
            <person name="Hendrickx F."/>
            <person name="De Corte Z."/>
            <person name="Sonet G."/>
            <person name="Van Belleghem S.M."/>
            <person name="Kostlbacher S."/>
            <person name="Vangestel C."/>
        </authorList>
    </citation>
    <scope>NUCLEOTIDE SEQUENCE [LARGE SCALE GENOMIC DNA]</scope>
    <source>
        <strain evidence="1">W744_W776</strain>
    </source>
</reference>
<name>A0AAV6TTH9_9ARAC</name>
<dbReference type="AlphaFoldDB" id="A0AAV6TTH9"/>
<organism evidence="1 2">
    <name type="scientific">Oedothorax gibbosus</name>
    <dbReference type="NCBI Taxonomy" id="931172"/>
    <lineage>
        <taxon>Eukaryota</taxon>
        <taxon>Metazoa</taxon>
        <taxon>Ecdysozoa</taxon>
        <taxon>Arthropoda</taxon>
        <taxon>Chelicerata</taxon>
        <taxon>Arachnida</taxon>
        <taxon>Araneae</taxon>
        <taxon>Araneomorphae</taxon>
        <taxon>Entelegynae</taxon>
        <taxon>Araneoidea</taxon>
        <taxon>Linyphiidae</taxon>
        <taxon>Erigoninae</taxon>
        <taxon>Oedothorax</taxon>
    </lineage>
</organism>
<evidence type="ECO:0000313" key="2">
    <source>
        <dbReference type="Proteomes" id="UP000827092"/>
    </source>
</evidence>
<protein>
    <submittedName>
        <fullName evidence="1">Uncharacterized protein</fullName>
    </submittedName>
</protein>
<dbReference type="EMBL" id="JAFNEN010001103">
    <property type="protein sequence ID" value="KAG8174956.1"/>
    <property type="molecule type" value="Genomic_DNA"/>
</dbReference>
<comment type="caution">
    <text evidence="1">The sequence shown here is derived from an EMBL/GenBank/DDBJ whole genome shotgun (WGS) entry which is preliminary data.</text>
</comment>
<proteinExistence type="predicted"/>
<sequence length="140" mass="16354">MERYGFLRKSTADPDNIISVHDDLFTDIGSCVRAGSAQEQNLESTIYYFKILNNKEVVDYIHNNCEFLCVFSYFHLYRPSPHKPYSMSTSCDRLFSQLLECVLSAKCKPKEADDPIGHRLKVAYYKLFSDDELIKELHRR</sequence>